<organism evidence="1 2">
    <name type="scientific">Psychroflexus salarius</name>
    <dbReference type="NCBI Taxonomy" id="1155689"/>
    <lineage>
        <taxon>Bacteria</taxon>
        <taxon>Pseudomonadati</taxon>
        <taxon>Bacteroidota</taxon>
        <taxon>Flavobacteriia</taxon>
        <taxon>Flavobacteriales</taxon>
        <taxon>Flavobacteriaceae</taxon>
        <taxon>Psychroflexus</taxon>
    </lineage>
</organism>
<protein>
    <submittedName>
        <fullName evidence="1">Uncharacterized protein</fullName>
    </submittedName>
</protein>
<dbReference type="RefSeq" id="WP_073192866.1">
    <property type="nucleotide sequence ID" value="NZ_FQTW01000004.1"/>
</dbReference>
<evidence type="ECO:0000313" key="1">
    <source>
        <dbReference type="EMBL" id="SHE70914.1"/>
    </source>
</evidence>
<dbReference type="Proteomes" id="UP000184462">
    <property type="component" value="Unassembled WGS sequence"/>
</dbReference>
<dbReference type="STRING" id="1155689.SAMN05444278_104159"/>
<name>A0A1M4VPD4_9FLAO</name>
<dbReference type="OrthoDB" id="1443520at2"/>
<accession>A0A1M4VPD4</accession>
<keyword evidence="2" id="KW-1185">Reference proteome</keyword>
<dbReference type="EMBL" id="FQTW01000004">
    <property type="protein sequence ID" value="SHE70914.1"/>
    <property type="molecule type" value="Genomic_DNA"/>
</dbReference>
<dbReference type="AlphaFoldDB" id="A0A1M4VPD4"/>
<proteinExistence type="predicted"/>
<gene>
    <name evidence="1" type="ORF">SAMN05444278_104159</name>
</gene>
<evidence type="ECO:0000313" key="2">
    <source>
        <dbReference type="Proteomes" id="UP000184462"/>
    </source>
</evidence>
<reference evidence="1 2" key="1">
    <citation type="submission" date="2016-11" db="EMBL/GenBank/DDBJ databases">
        <authorList>
            <person name="Jaros S."/>
            <person name="Januszkiewicz K."/>
            <person name="Wedrychowicz H."/>
        </authorList>
    </citation>
    <scope>NUCLEOTIDE SEQUENCE [LARGE SCALE GENOMIC DNA]</scope>
    <source>
        <strain evidence="1 2">DSM 25661</strain>
    </source>
</reference>
<sequence>MIKYLLAFIIVSCCWSCDHTEEKAVTKNTDFYALQLKVDTIAIAQLSNKAEEFANEWNDYLAIKTEITRTKAMNIGDALNNAENIIRISDSLKVSLPDTFNVEPIKARLKLIETQAKTQQQLLTRKSQDTATIKESIYKLVQGFSSLNRQINERFIETPQFIEPKI</sequence>